<keyword evidence="4" id="KW-0067">ATP-binding</keyword>
<dbReference type="GO" id="GO:0005524">
    <property type="term" value="F:ATP binding"/>
    <property type="evidence" value="ECO:0007669"/>
    <property type="project" value="UniProtKB-KW"/>
</dbReference>
<feature type="domain" description="Protein kinase" evidence="5">
    <location>
        <begin position="1"/>
        <end position="152"/>
    </location>
</feature>
<keyword evidence="3" id="KW-0418">Kinase</keyword>
<evidence type="ECO:0000256" key="4">
    <source>
        <dbReference type="ARBA" id="ARBA00022840"/>
    </source>
</evidence>
<accession>A0AA88GKC6</accession>
<dbReference type="Proteomes" id="UP000816034">
    <property type="component" value="Unassembled WGS sequence"/>
</dbReference>
<evidence type="ECO:0000259" key="5">
    <source>
        <dbReference type="PROSITE" id="PS50011"/>
    </source>
</evidence>
<evidence type="ECO:0000313" key="7">
    <source>
        <dbReference type="Proteomes" id="UP000816034"/>
    </source>
</evidence>
<keyword evidence="2" id="KW-0547">Nucleotide-binding</keyword>
<dbReference type="SUPFAM" id="SSF56112">
    <property type="entry name" value="Protein kinase-like (PK-like)"/>
    <property type="match status" value="1"/>
</dbReference>
<organism evidence="6 7">
    <name type="scientific">Naegleria lovaniensis</name>
    <name type="common">Amoeba</name>
    <dbReference type="NCBI Taxonomy" id="51637"/>
    <lineage>
        <taxon>Eukaryota</taxon>
        <taxon>Discoba</taxon>
        <taxon>Heterolobosea</taxon>
        <taxon>Tetramitia</taxon>
        <taxon>Eutetramitia</taxon>
        <taxon>Vahlkampfiidae</taxon>
        <taxon>Naegleria</taxon>
    </lineage>
</organism>
<evidence type="ECO:0000256" key="3">
    <source>
        <dbReference type="ARBA" id="ARBA00022777"/>
    </source>
</evidence>
<dbReference type="InterPro" id="IPR051681">
    <property type="entry name" value="Ser/Thr_Kinases-Pseudokinases"/>
</dbReference>
<dbReference type="PANTHER" id="PTHR44329:SF288">
    <property type="entry name" value="MITOGEN-ACTIVATED PROTEIN KINASE KINASE KINASE 20"/>
    <property type="match status" value="1"/>
</dbReference>
<dbReference type="Gene3D" id="1.10.510.10">
    <property type="entry name" value="Transferase(Phosphotransferase) domain 1"/>
    <property type="match status" value="1"/>
</dbReference>
<keyword evidence="1" id="KW-0808">Transferase</keyword>
<dbReference type="InterPro" id="IPR000719">
    <property type="entry name" value="Prot_kinase_dom"/>
</dbReference>
<proteinExistence type="predicted"/>
<evidence type="ECO:0000313" key="6">
    <source>
        <dbReference type="EMBL" id="KAG2379099.1"/>
    </source>
</evidence>
<dbReference type="InterPro" id="IPR011009">
    <property type="entry name" value="Kinase-like_dom_sf"/>
</dbReference>
<reference evidence="6 7" key="1">
    <citation type="journal article" date="2018" name="BMC Genomics">
        <title>The genome of Naegleria lovaniensis, the basis for a comparative approach to unravel pathogenicity factors of the human pathogenic amoeba N. fowleri.</title>
        <authorList>
            <person name="Liechti N."/>
            <person name="Schurch N."/>
            <person name="Bruggmann R."/>
            <person name="Wittwer M."/>
        </authorList>
    </citation>
    <scope>NUCLEOTIDE SEQUENCE [LARGE SCALE GENOMIC DNA]</scope>
    <source>
        <strain evidence="6 7">ATCC 30569</strain>
    </source>
</reference>
<evidence type="ECO:0000256" key="1">
    <source>
        <dbReference type="ARBA" id="ARBA00022679"/>
    </source>
</evidence>
<dbReference type="GeneID" id="68100191"/>
<dbReference type="GO" id="GO:0004674">
    <property type="term" value="F:protein serine/threonine kinase activity"/>
    <property type="evidence" value="ECO:0007669"/>
    <property type="project" value="TreeGrafter"/>
</dbReference>
<sequence>MTTTVGTVFYIAPELLESSDQKTDHLNKKTADIAKKVDVYSFSIILWEVFFERIPYVDDIQSSTFKVPYLVIQGLRPLILFKNREEIRMWINTTSSIMSRETISNMDNMVDAIYEYFELMKKCWNKEPQERPSFDEIREVLSSILTKINQDH</sequence>
<dbReference type="Pfam" id="PF00069">
    <property type="entry name" value="Pkinase"/>
    <property type="match status" value="1"/>
</dbReference>
<gene>
    <name evidence="6" type="ORF">C9374_007737</name>
</gene>
<evidence type="ECO:0000256" key="2">
    <source>
        <dbReference type="ARBA" id="ARBA00022741"/>
    </source>
</evidence>
<dbReference type="RefSeq" id="XP_044546361.1">
    <property type="nucleotide sequence ID" value="XM_044697735.1"/>
</dbReference>
<dbReference type="PANTHER" id="PTHR44329">
    <property type="entry name" value="SERINE/THREONINE-PROTEIN KINASE TNNI3K-RELATED"/>
    <property type="match status" value="1"/>
</dbReference>
<dbReference type="PROSITE" id="PS50011">
    <property type="entry name" value="PROTEIN_KINASE_DOM"/>
    <property type="match status" value="1"/>
</dbReference>
<name>A0AA88GKC6_NAELO</name>
<comment type="caution">
    <text evidence="6">The sequence shown here is derived from an EMBL/GenBank/DDBJ whole genome shotgun (WGS) entry which is preliminary data.</text>
</comment>
<keyword evidence="7" id="KW-1185">Reference proteome</keyword>
<protein>
    <recommendedName>
        <fullName evidence="5">Protein kinase domain-containing protein</fullName>
    </recommendedName>
</protein>
<dbReference type="AlphaFoldDB" id="A0AA88GKC6"/>
<dbReference type="EMBL" id="PYSW02000030">
    <property type="protein sequence ID" value="KAG2379099.1"/>
    <property type="molecule type" value="Genomic_DNA"/>
</dbReference>